<evidence type="ECO:0000259" key="7">
    <source>
        <dbReference type="PROSITE" id="PS51456"/>
    </source>
</evidence>
<keyword evidence="1 6" id="KW-0547">Nucleotide-binding</keyword>
<comment type="caution">
    <text evidence="8">The sequence shown here is derived from an EMBL/GenBank/DDBJ whole genome shotgun (WGS) entry which is preliminary data.</text>
</comment>
<evidence type="ECO:0000256" key="1">
    <source>
        <dbReference type="ARBA" id="ARBA00022741"/>
    </source>
</evidence>
<feature type="domain" description="Myosin motor" evidence="7">
    <location>
        <begin position="1"/>
        <end position="372"/>
    </location>
</feature>
<evidence type="ECO:0000256" key="2">
    <source>
        <dbReference type="ARBA" id="ARBA00022840"/>
    </source>
</evidence>
<dbReference type="InterPro" id="IPR001609">
    <property type="entry name" value="Myosin_head_motor_dom-like"/>
</dbReference>
<comment type="caution">
    <text evidence="6">Lacks conserved residue(s) required for the propagation of feature annotation.</text>
</comment>
<dbReference type="Pfam" id="PF00063">
    <property type="entry name" value="Myosin_head"/>
    <property type="match status" value="1"/>
</dbReference>
<feature type="binding site" evidence="6">
    <location>
        <begin position="66"/>
        <end position="73"/>
    </location>
    <ligand>
        <name>ATP</name>
        <dbReference type="ChEBI" id="CHEBI:30616"/>
    </ligand>
</feature>
<dbReference type="EMBL" id="JAJSOF020000011">
    <property type="protein sequence ID" value="KAJ4444523.1"/>
    <property type="molecule type" value="Genomic_DNA"/>
</dbReference>
<keyword evidence="3 6" id="KW-0518">Myosin</keyword>
<dbReference type="Proteomes" id="UP001148838">
    <property type="component" value="Unassembled WGS sequence"/>
</dbReference>
<dbReference type="SUPFAM" id="SSF52540">
    <property type="entry name" value="P-loop containing nucleoside triphosphate hydrolases"/>
    <property type="match status" value="1"/>
</dbReference>
<dbReference type="PROSITE" id="PS51456">
    <property type="entry name" value="MYOSIN_MOTOR"/>
    <property type="match status" value="1"/>
</dbReference>
<keyword evidence="9" id="KW-1185">Reference proteome</keyword>
<organism evidence="8 9">
    <name type="scientific">Periplaneta americana</name>
    <name type="common">American cockroach</name>
    <name type="synonym">Blatta americana</name>
    <dbReference type="NCBI Taxonomy" id="6978"/>
    <lineage>
        <taxon>Eukaryota</taxon>
        <taxon>Metazoa</taxon>
        <taxon>Ecdysozoa</taxon>
        <taxon>Arthropoda</taxon>
        <taxon>Hexapoda</taxon>
        <taxon>Insecta</taxon>
        <taxon>Pterygota</taxon>
        <taxon>Neoptera</taxon>
        <taxon>Polyneoptera</taxon>
        <taxon>Dictyoptera</taxon>
        <taxon>Blattodea</taxon>
        <taxon>Blattoidea</taxon>
        <taxon>Blattidae</taxon>
        <taxon>Blattinae</taxon>
        <taxon>Periplaneta</taxon>
    </lineage>
</organism>
<evidence type="ECO:0000256" key="6">
    <source>
        <dbReference type="PROSITE-ProRule" id="PRU00782"/>
    </source>
</evidence>
<name>A0ABQ8TD80_PERAM</name>
<dbReference type="PANTHER" id="PTHR13140:SF709">
    <property type="entry name" value="UNCONVENTIONAL MYOSIN-XV"/>
    <property type="match status" value="1"/>
</dbReference>
<evidence type="ECO:0000256" key="3">
    <source>
        <dbReference type="ARBA" id="ARBA00023123"/>
    </source>
</evidence>
<reference evidence="8 9" key="1">
    <citation type="journal article" date="2022" name="Allergy">
        <title>Genome assembly and annotation of Periplaneta americana reveal a comprehensive cockroach allergen profile.</title>
        <authorList>
            <person name="Wang L."/>
            <person name="Xiong Q."/>
            <person name="Saelim N."/>
            <person name="Wang L."/>
            <person name="Nong W."/>
            <person name="Wan A.T."/>
            <person name="Shi M."/>
            <person name="Liu X."/>
            <person name="Cao Q."/>
            <person name="Hui J.H.L."/>
            <person name="Sookrung N."/>
            <person name="Leung T.F."/>
            <person name="Tungtrongchitr A."/>
            <person name="Tsui S.K.W."/>
        </authorList>
    </citation>
    <scope>NUCLEOTIDE SEQUENCE [LARGE SCALE GENOMIC DNA]</scope>
    <source>
        <strain evidence="8">PWHHKU_190912</strain>
    </source>
</reference>
<feature type="non-terminal residue" evidence="8">
    <location>
        <position position="1"/>
    </location>
</feature>
<keyword evidence="5 6" id="KW-0009">Actin-binding</keyword>
<sequence length="372" mass="41617">TYTGSILVAVNPYKMFDIYGLDMVKKYEGQILGTLPPHLFAIGSSAYGHMSKEGSSPESQVVVISGESGSGKTESTKLVMQYLAAVNKSPSNLITEQILEASPLLESFGNAKTVRNDNSSRFGKYLEVHFKDGVIIGAKITEYLLEKSRIVTQAPDERNYHVFYEMLQGLTTEAKEKYGLLSADKYFYLNQRSTEYYDYGYDNDDDDDDDDDDDGGNCEIDGKFDGEDFQSLLSAMQVLGFTSDEQDTIFRILASVLHLGNVYFHRKQLKHGQEGVEIGSDAEIRWTGHLLHLSPDGIKRALTTKTTEARNERVVTPLSIDQALDARDAFAKALYNALFSWLVSRINQIVYKGTKRTAAISILDIFGFEDFK</sequence>
<feature type="non-terminal residue" evidence="8">
    <location>
        <position position="372"/>
    </location>
</feature>
<proteinExistence type="inferred from homology"/>
<dbReference type="InterPro" id="IPR027417">
    <property type="entry name" value="P-loop_NTPase"/>
</dbReference>
<keyword evidence="4 6" id="KW-0505">Motor protein</keyword>
<dbReference type="PANTHER" id="PTHR13140">
    <property type="entry name" value="MYOSIN"/>
    <property type="match status" value="1"/>
</dbReference>
<keyword evidence="2 6" id="KW-0067">ATP-binding</keyword>
<accession>A0ABQ8TD80</accession>
<dbReference type="Gene3D" id="3.40.850.10">
    <property type="entry name" value="Kinesin motor domain"/>
    <property type="match status" value="1"/>
</dbReference>
<dbReference type="Gene3D" id="1.20.120.720">
    <property type="entry name" value="Myosin VI head, motor domain, U50 subdomain"/>
    <property type="match status" value="1"/>
</dbReference>
<gene>
    <name evidence="8" type="ORF">ANN_06317</name>
</gene>
<dbReference type="InterPro" id="IPR036961">
    <property type="entry name" value="Kinesin_motor_dom_sf"/>
</dbReference>
<dbReference type="SMART" id="SM00242">
    <property type="entry name" value="MYSc"/>
    <property type="match status" value="1"/>
</dbReference>
<evidence type="ECO:0000313" key="9">
    <source>
        <dbReference type="Proteomes" id="UP001148838"/>
    </source>
</evidence>
<evidence type="ECO:0000256" key="4">
    <source>
        <dbReference type="ARBA" id="ARBA00023175"/>
    </source>
</evidence>
<evidence type="ECO:0000313" key="8">
    <source>
        <dbReference type="EMBL" id="KAJ4444523.1"/>
    </source>
</evidence>
<dbReference type="PRINTS" id="PR00193">
    <property type="entry name" value="MYOSINHEAVY"/>
</dbReference>
<comment type="similarity">
    <text evidence="6">Belongs to the TRAFAC class myosin-kinesin ATPase superfamily. Myosin family.</text>
</comment>
<evidence type="ECO:0000256" key="5">
    <source>
        <dbReference type="ARBA" id="ARBA00023203"/>
    </source>
</evidence>
<protein>
    <recommendedName>
        <fullName evidence="7">Myosin motor domain-containing protein</fullName>
    </recommendedName>
</protein>